<name>A0A7D9EWJ6_PARCT</name>
<dbReference type="Proteomes" id="UP001152795">
    <property type="component" value="Unassembled WGS sequence"/>
</dbReference>
<accession>A0A7D9EWJ6</accession>
<dbReference type="EMBL" id="CACRXK020009448">
    <property type="protein sequence ID" value="CAB4017215.1"/>
    <property type="molecule type" value="Genomic_DNA"/>
</dbReference>
<sequence>MSTLLLKVFPNVKAVSQERINLLPKSPVEIPSMKCFITNNMHNVSKTYAEYIPDWVVAKYFNPESERQRLLVHDYQQTEVKEMRRMDNTKLVDRIELPLKSCENVLTAINKMLSGGLQLYLDHFVAPFVGDWPMQFSIRRLVYSDVPSLPAALQDIVPLI</sequence>
<evidence type="ECO:0000313" key="2">
    <source>
        <dbReference type="Proteomes" id="UP001152795"/>
    </source>
</evidence>
<protein>
    <submittedName>
        <fullName evidence="1">Uncharacterized protein</fullName>
    </submittedName>
</protein>
<proteinExistence type="predicted"/>
<dbReference type="AlphaFoldDB" id="A0A7D9EWJ6"/>
<comment type="caution">
    <text evidence="1">The sequence shown here is derived from an EMBL/GenBank/DDBJ whole genome shotgun (WGS) entry which is preliminary data.</text>
</comment>
<dbReference type="OrthoDB" id="2402958at2759"/>
<feature type="non-terminal residue" evidence="1">
    <location>
        <position position="160"/>
    </location>
</feature>
<gene>
    <name evidence="1" type="ORF">PACLA_8A071316</name>
</gene>
<reference evidence="1" key="1">
    <citation type="submission" date="2020-04" db="EMBL/GenBank/DDBJ databases">
        <authorList>
            <person name="Alioto T."/>
            <person name="Alioto T."/>
            <person name="Gomez Garrido J."/>
        </authorList>
    </citation>
    <scope>NUCLEOTIDE SEQUENCE</scope>
    <source>
        <strain evidence="1">A484AB</strain>
    </source>
</reference>
<evidence type="ECO:0000313" key="1">
    <source>
        <dbReference type="EMBL" id="CAB4017215.1"/>
    </source>
</evidence>
<organism evidence="1 2">
    <name type="scientific">Paramuricea clavata</name>
    <name type="common">Red gorgonian</name>
    <name type="synonym">Violescent sea-whip</name>
    <dbReference type="NCBI Taxonomy" id="317549"/>
    <lineage>
        <taxon>Eukaryota</taxon>
        <taxon>Metazoa</taxon>
        <taxon>Cnidaria</taxon>
        <taxon>Anthozoa</taxon>
        <taxon>Octocorallia</taxon>
        <taxon>Malacalcyonacea</taxon>
        <taxon>Plexauridae</taxon>
        <taxon>Paramuricea</taxon>
    </lineage>
</organism>
<keyword evidence="2" id="KW-1185">Reference proteome</keyword>